<protein>
    <submittedName>
        <fullName evidence="1">Uncharacterized protein</fullName>
    </submittedName>
</protein>
<dbReference type="RefSeq" id="WP_371707999.1">
    <property type="nucleotide sequence ID" value="NZ_JBGOOL010000039.1"/>
</dbReference>
<reference evidence="1 2" key="1">
    <citation type="submission" date="2024-06" db="EMBL/GenBank/DDBJ databases">
        <authorList>
            <person name="Steensen K."/>
            <person name="Seneca J."/>
            <person name="Bartlau N."/>
            <person name="Yu A.X."/>
            <person name="Polz M.F."/>
        </authorList>
    </citation>
    <scope>NUCLEOTIDE SEQUENCE [LARGE SCALE GENOMIC DNA]</scope>
    <source>
        <strain evidence="1 2">1F9</strain>
    </source>
</reference>
<accession>A0ABV4KPV8</accession>
<dbReference type="Proteomes" id="UP001569175">
    <property type="component" value="Unassembled WGS sequence"/>
</dbReference>
<keyword evidence="2" id="KW-1185">Reference proteome</keyword>
<comment type="caution">
    <text evidence="1">The sequence shown here is derived from an EMBL/GenBank/DDBJ whole genome shotgun (WGS) entry which is preliminary data.</text>
</comment>
<proteinExistence type="predicted"/>
<gene>
    <name evidence="1" type="ORF">ACED57_14455</name>
</gene>
<dbReference type="EMBL" id="JBGOOL010000039">
    <property type="protein sequence ID" value="MEZ8054343.1"/>
    <property type="molecule type" value="Genomic_DNA"/>
</dbReference>
<organism evidence="1 2">
    <name type="scientific">Vibrio atlanticus</name>
    <dbReference type="NCBI Taxonomy" id="693153"/>
    <lineage>
        <taxon>Bacteria</taxon>
        <taxon>Pseudomonadati</taxon>
        <taxon>Pseudomonadota</taxon>
        <taxon>Gammaproteobacteria</taxon>
        <taxon>Vibrionales</taxon>
        <taxon>Vibrionaceae</taxon>
        <taxon>Vibrio</taxon>
    </lineage>
</organism>
<evidence type="ECO:0000313" key="1">
    <source>
        <dbReference type="EMBL" id="MEZ8054343.1"/>
    </source>
</evidence>
<name>A0ABV4KPV8_9VIBR</name>
<evidence type="ECO:0000313" key="2">
    <source>
        <dbReference type="Proteomes" id="UP001569175"/>
    </source>
</evidence>
<sequence>MKIGDPLAQDELAFAREALDGLAESALQRGFLLRPEVIEVMLILTKGSDRILPASMGPVKEL</sequence>